<sequence length="131" mass="15646">MDLYSLLLLFMALELFESNWQKHDNLYGLIYNNYQVFSKNIFLYFILHITFFYTLAVSIYLSNFGFWMSSIILIKFFDLAFKLNMMQKLSSGLEIHEVMPINIKITLFFRYFNVILYPFCFAVATGLLFNT</sequence>
<feature type="transmembrane region" description="Helical" evidence="1">
    <location>
        <begin position="42"/>
        <end position="61"/>
    </location>
</feature>
<name>D5V6J3_ARCNC</name>
<accession>D5V6J3</accession>
<keyword evidence="1" id="KW-0812">Transmembrane</keyword>
<keyword evidence="1" id="KW-1133">Transmembrane helix</keyword>
<dbReference type="HOGENOM" id="CLU_157924_0_0_7"/>
<evidence type="ECO:0000256" key="1">
    <source>
        <dbReference type="SAM" id="Phobius"/>
    </source>
</evidence>
<dbReference type="eggNOG" id="ENOG50319P3">
    <property type="taxonomic scope" value="Bacteria"/>
</dbReference>
<dbReference type="STRING" id="572480.Arnit_2615"/>
<proteinExistence type="predicted"/>
<dbReference type="EMBL" id="CP001999">
    <property type="protein sequence ID" value="ADG94263.1"/>
    <property type="molecule type" value="Genomic_DNA"/>
</dbReference>
<dbReference type="Proteomes" id="UP000000939">
    <property type="component" value="Chromosome"/>
</dbReference>
<gene>
    <name evidence="2" type="ordered locus">Arnit_2615</name>
</gene>
<dbReference type="OrthoDB" id="5365642at2"/>
<evidence type="ECO:0000313" key="3">
    <source>
        <dbReference type="Proteomes" id="UP000000939"/>
    </source>
</evidence>
<keyword evidence="3" id="KW-1185">Reference proteome</keyword>
<organism evidence="2 3">
    <name type="scientific">Arcobacter nitrofigilis (strain ATCC 33309 / DSM 7299 / CCUG 15893 / LMG 7604 / NCTC 12251 / CI)</name>
    <name type="common">Campylobacter nitrofigilis</name>
    <dbReference type="NCBI Taxonomy" id="572480"/>
    <lineage>
        <taxon>Bacteria</taxon>
        <taxon>Pseudomonadati</taxon>
        <taxon>Campylobacterota</taxon>
        <taxon>Epsilonproteobacteria</taxon>
        <taxon>Campylobacterales</taxon>
        <taxon>Arcobacteraceae</taxon>
        <taxon>Arcobacter</taxon>
    </lineage>
</organism>
<protein>
    <submittedName>
        <fullName evidence="2">Uncharacterized protein</fullName>
    </submittedName>
</protein>
<dbReference type="AlphaFoldDB" id="D5V6J3"/>
<feature type="transmembrane region" description="Helical" evidence="1">
    <location>
        <begin position="108"/>
        <end position="129"/>
    </location>
</feature>
<reference evidence="2" key="1">
    <citation type="journal article" date="2010" name="Stand. Genomic Sci.">
        <title>Complete genome sequence of Arcobacter nitrofigilis type strain (CI).</title>
        <authorList>
            <person name="Pati A."/>
            <person name="Gronow S."/>
            <person name="Lapidus A."/>
            <person name="Copeland A."/>
            <person name="Glavina Del Rio T."/>
            <person name="Nolan M."/>
            <person name="Lucas S."/>
            <person name="Tice H."/>
            <person name="Cheng J.F."/>
            <person name="Han C."/>
            <person name="Chertkov O."/>
            <person name="Bruce D."/>
            <person name="Tapia R."/>
            <person name="Goodwin L."/>
            <person name="Pitluck S."/>
            <person name="Liolios K."/>
            <person name="Ivanova N."/>
            <person name="Mavromatis K."/>
            <person name="Chen A."/>
            <person name="Palaniappan K."/>
            <person name="Land M."/>
            <person name="Hauser L."/>
            <person name="Chang Y.J."/>
            <person name="Jeffries C.D."/>
            <person name="Detter J.C."/>
            <person name="Rohde M."/>
            <person name="Goker M."/>
            <person name="Bristow J."/>
            <person name="Eisen J.A."/>
            <person name="Markowitz V."/>
            <person name="Hugenholtz P."/>
            <person name="Klenk H.P."/>
            <person name="Kyrpides N.C."/>
        </authorList>
    </citation>
    <scope>NUCLEOTIDE SEQUENCE [LARGE SCALE GENOMIC DNA]</scope>
    <source>
        <strain evidence="2">DSM 7299</strain>
    </source>
</reference>
<keyword evidence="1" id="KW-0472">Membrane</keyword>
<evidence type="ECO:0000313" key="2">
    <source>
        <dbReference type="EMBL" id="ADG94263.1"/>
    </source>
</evidence>
<dbReference type="KEGG" id="ant:Arnit_2615"/>